<dbReference type="InterPro" id="IPR017937">
    <property type="entry name" value="Thioredoxin_CS"/>
</dbReference>
<comment type="caution">
    <text evidence="6">The sequence shown here is derived from an EMBL/GenBank/DDBJ whole genome shotgun (WGS) entry which is preliminary data.</text>
</comment>
<dbReference type="EMBL" id="RQTU01000063">
    <property type="protein sequence ID" value="RRD70434.1"/>
    <property type="molecule type" value="Genomic_DNA"/>
</dbReference>
<gene>
    <name evidence="6" type="ORF">EIA08_25940</name>
</gene>
<keyword evidence="4" id="KW-0676">Redox-active center</keyword>
<dbReference type="Gene3D" id="3.40.30.10">
    <property type="entry name" value="Glutaredoxin"/>
    <property type="match status" value="1"/>
</dbReference>
<evidence type="ECO:0000256" key="2">
    <source>
        <dbReference type="ARBA" id="ARBA00022982"/>
    </source>
</evidence>
<dbReference type="GO" id="GO:0005829">
    <property type="term" value="C:cytosol"/>
    <property type="evidence" value="ECO:0007669"/>
    <property type="project" value="TreeGrafter"/>
</dbReference>
<evidence type="ECO:0000259" key="5">
    <source>
        <dbReference type="PROSITE" id="PS51352"/>
    </source>
</evidence>
<dbReference type="PROSITE" id="PS51352">
    <property type="entry name" value="THIOREDOXIN_2"/>
    <property type="match status" value="1"/>
</dbReference>
<dbReference type="PROSITE" id="PS00194">
    <property type="entry name" value="THIOREDOXIN_1"/>
    <property type="match status" value="1"/>
</dbReference>
<dbReference type="RefSeq" id="WP_112031940.1">
    <property type="nucleotide sequence ID" value="NZ_CP029368.1"/>
</dbReference>
<evidence type="ECO:0000256" key="1">
    <source>
        <dbReference type="ARBA" id="ARBA00022448"/>
    </source>
</evidence>
<feature type="domain" description="Thioredoxin" evidence="5">
    <location>
        <begin position="1"/>
        <end position="107"/>
    </location>
</feature>
<keyword evidence="1" id="KW-0813">Transport</keyword>
<sequence length="113" mass="12773">MTNVRTYNEDNFHDIAWGEGLAVIRFFAPWCPPCRESEAEYLQFAKKLGPHVKAGVVNVDKSPVLSTRYEVFGLPSVLVFRNGQLMKRITGQKTAEQYAAIFSSITEHEADVH</sequence>
<evidence type="ECO:0000256" key="4">
    <source>
        <dbReference type="ARBA" id="ARBA00023284"/>
    </source>
</evidence>
<dbReference type="InterPro" id="IPR036249">
    <property type="entry name" value="Thioredoxin-like_sf"/>
</dbReference>
<dbReference type="Pfam" id="PF00085">
    <property type="entry name" value="Thioredoxin"/>
    <property type="match status" value="1"/>
</dbReference>
<dbReference type="AlphaFoldDB" id="A0A3P1YH34"/>
<evidence type="ECO:0000313" key="6">
    <source>
        <dbReference type="EMBL" id="RRD70434.1"/>
    </source>
</evidence>
<dbReference type="CDD" id="cd02947">
    <property type="entry name" value="TRX_family"/>
    <property type="match status" value="1"/>
</dbReference>
<dbReference type="PANTHER" id="PTHR45663:SF11">
    <property type="entry name" value="GEO12009P1"/>
    <property type="match status" value="1"/>
</dbReference>
<keyword evidence="3" id="KW-1015">Disulfide bond</keyword>
<proteinExistence type="predicted"/>
<dbReference type="SUPFAM" id="SSF52833">
    <property type="entry name" value="Thioredoxin-like"/>
    <property type="match status" value="1"/>
</dbReference>
<accession>A0A3P1YH34</accession>
<organism evidence="6 7">
    <name type="scientific">Escherichia coli</name>
    <dbReference type="NCBI Taxonomy" id="562"/>
    <lineage>
        <taxon>Bacteria</taxon>
        <taxon>Pseudomonadati</taxon>
        <taxon>Pseudomonadota</taxon>
        <taxon>Gammaproteobacteria</taxon>
        <taxon>Enterobacterales</taxon>
        <taxon>Enterobacteriaceae</taxon>
        <taxon>Escherichia</taxon>
    </lineage>
</organism>
<reference evidence="6 7" key="1">
    <citation type="submission" date="2018-11" db="EMBL/GenBank/DDBJ databases">
        <title>Enterobacteriaceae from Patient.</title>
        <authorList>
            <person name="Shen C."/>
            <person name="Yang Y."/>
            <person name="Tian G."/>
        </authorList>
    </citation>
    <scope>NUCLEOTIDE SEQUENCE [LARGE SCALE GENOMIC DNA]</scope>
    <source>
        <strain evidence="6 7">GBGD28</strain>
    </source>
</reference>
<dbReference type="GO" id="GO:0045454">
    <property type="term" value="P:cell redox homeostasis"/>
    <property type="evidence" value="ECO:0007669"/>
    <property type="project" value="TreeGrafter"/>
</dbReference>
<keyword evidence="2" id="KW-0249">Electron transport</keyword>
<dbReference type="GO" id="GO:0015035">
    <property type="term" value="F:protein-disulfide reductase activity"/>
    <property type="evidence" value="ECO:0007669"/>
    <property type="project" value="TreeGrafter"/>
</dbReference>
<dbReference type="Proteomes" id="UP000271008">
    <property type="component" value="Unassembled WGS sequence"/>
</dbReference>
<name>A0A3P1YH34_ECOLX</name>
<evidence type="ECO:0000313" key="7">
    <source>
        <dbReference type="Proteomes" id="UP000271008"/>
    </source>
</evidence>
<dbReference type="InterPro" id="IPR013766">
    <property type="entry name" value="Thioredoxin_domain"/>
</dbReference>
<evidence type="ECO:0000256" key="3">
    <source>
        <dbReference type="ARBA" id="ARBA00023157"/>
    </source>
</evidence>
<dbReference type="PANTHER" id="PTHR45663">
    <property type="entry name" value="GEO12009P1"/>
    <property type="match status" value="1"/>
</dbReference>
<protein>
    <submittedName>
        <fullName evidence="6">Thioredoxin</fullName>
    </submittedName>
</protein>